<evidence type="ECO:0000313" key="3">
    <source>
        <dbReference type="EMBL" id="SCG39022.1"/>
    </source>
</evidence>
<dbReference type="InterPro" id="IPR035986">
    <property type="entry name" value="PKD_dom_sf"/>
</dbReference>
<dbReference type="EMBL" id="LT607751">
    <property type="protein sequence ID" value="SCG39022.1"/>
    <property type="molecule type" value="Genomic_DNA"/>
</dbReference>
<dbReference type="SUPFAM" id="SSF49299">
    <property type="entry name" value="PKD domain"/>
    <property type="match status" value="1"/>
</dbReference>
<dbReference type="InterPro" id="IPR013783">
    <property type="entry name" value="Ig-like_fold"/>
</dbReference>
<gene>
    <name evidence="3" type="ORF">GA0074704_0762</name>
</gene>
<organism evidence="3 4">
    <name type="scientific">Micromonospora siamensis</name>
    <dbReference type="NCBI Taxonomy" id="299152"/>
    <lineage>
        <taxon>Bacteria</taxon>
        <taxon>Bacillati</taxon>
        <taxon>Actinomycetota</taxon>
        <taxon>Actinomycetes</taxon>
        <taxon>Micromonosporales</taxon>
        <taxon>Micromonosporaceae</taxon>
        <taxon>Micromonospora</taxon>
    </lineage>
</organism>
<accession>A0A1C5GYZ0</accession>
<dbReference type="InterPro" id="IPR006311">
    <property type="entry name" value="TAT_signal"/>
</dbReference>
<dbReference type="GO" id="GO:0005975">
    <property type="term" value="P:carbohydrate metabolic process"/>
    <property type="evidence" value="ECO:0007669"/>
    <property type="project" value="UniProtKB-ARBA"/>
</dbReference>
<proteinExistence type="predicted"/>
<dbReference type="SMART" id="SM00089">
    <property type="entry name" value="PKD"/>
    <property type="match status" value="1"/>
</dbReference>
<evidence type="ECO:0000313" key="4">
    <source>
        <dbReference type="Proteomes" id="UP000198210"/>
    </source>
</evidence>
<dbReference type="Proteomes" id="UP000198210">
    <property type="component" value="Chromosome I"/>
</dbReference>
<name>A0A1C5GYZ0_9ACTN</name>
<feature type="signal peptide" evidence="1">
    <location>
        <begin position="1"/>
        <end position="27"/>
    </location>
</feature>
<dbReference type="AlphaFoldDB" id="A0A1C5GYZ0"/>
<feature type="chain" id="PRO_5008717125" evidence="1">
    <location>
        <begin position="28"/>
        <end position="395"/>
    </location>
</feature>
<dbReference type="InterPro" id="IPR022409">
    <property type="entry name" value="PKD/Chitinase_dom"/>
</dbReference>
<dbReference type="PROSITE" id="PS51318">
    <property type="entry name" value="TAT"/>
    <property type="match status" value="1"/>
</dbReference>
<dbReference type="InterPro" id="IPR000601">
    <property type="entry name" value="PKD_dom"/>
</dbReference>
<reference evidence="3 4" key="1">
    <citation type="submission" date="2016-06" db="EMBL/GenBank/DDBJ databases">
        <authorList>
            <person name="Kjaerup R.B."/>
            <person name="Dalgaard T.S."/>
            <person name="Juul-Madsen H.R."/>
        </authorList>
    </citation>
    <scope>NUCLEOTIDE SEQUENCE [LARGE SCALE GENOMIC DNA]</scope>
    <source>
        <strain evidence="3 4">DSM 45097</strain>
    </source>
</reference>
<sequence length="395" mass="41836">MRRSSLARRTALAVAGLSLLAATPAHAAAPVDRAGVVDSAARGALADAAGPQVDLDITMDLQSLRVSLIGYHSQPGDAPITSYRATFGDGTAETSDSPVFSHNYTEPGEYQVSLTATDAEGRSDSATRTVSVLRWLSRGYLLARSNLRYLSPLTEGSGLQAYRYGAEFLAKVDFADAGNGQVAMYWYGQPGYLTADVDGSGQVGTGAPNVLRGGRFAMIRNRDGSYSVRAGSGRYLSTSGSGGLVLANKTTISRFEQFQRVDAADGNRQFVARANGRYVNASKTASPPLIANATQGLVGQTFDLVAFGGGQYALFARANNRFVTADASGTKPLVNTKVVPLTWERFVLVRNSDGSVSLRSVGNGRYVTAESAGAKPLIARAGRIGAWEQYSLRHR</sequence>
<dbReference type="CDD" id="cd00257">
    <property type="entry name" value="beta-trefoil_FSCN-like"/>
    <property type="match status" value="2"/>
</dbReference>
<protein>
    <submittedName>
        <fullName evidence="3">PKD domain-containing protein</fullName>
    </submittedName>
</protein>
<keyword evidence="4" id="KW-1185">Reference proteome</keyword>
<evidence type="ECO:0000256" key="1">
    <source>
        <dbReference type="SAM" id="SignalP"/>
    </source>
</evidence>
<dbReference type="RefSeq" id="WP_088969206.1">
    <property type="nucleotide sequence ID" value="NZ_JBHLYF010000015.1"/>
</dbReference>
<dbReference type="SUPFAM" id="SSF50405">
    <property type="entry name" value="Actin-crosslinking proteins"/>
    <property type="match status" value="2"/>
</dbReference>
<dbReference type="Pfam" id="PF18911">
    <property type="entry name" value="PKD_4"/>
    <property type="match status" value="1"/>
</dbReference>
<feature type="domain" description="PKD" evidence="2">
    <location>
        <begin position="79"/>
        <end position="132"/>
    </location>
</feature>
<dbReference type="Gene3D" id="2.80.10.50">
    <property type="match status" value="2"/>
</dbReference>
<dbReference type="PROSITE" id="PS50093">
    <property type="entry name" value="PKD"/>
    <property type="match status" value="1"/>
</dbReference>
<evidence type="ECO:0000259" key="2">
    <source>
        <dbReference type="PROSITE" id="PS50093"/>
    </source>
</evidence>
<keyword evidence="1" id="KW-0732">Signal</keyword>
<dbReference type="InterPro" id="IPR008999">
    <property type="entry name" value="Actin-crosslinking"/>
</dbReference>
<dbReference type="CDD" id="cd00146">
    <property type="entry name" value="PKD"/>
    <property type="match status" value="1"/>
</dbReference>
<dbReference type="Gene3D" id="2.60.40.10">
    <property type="entry name" value="Immunoglobulins"/>
    <property type="match status" value="1"/>
</dbReference>